<keyword evidence="3" id="KW-1185">Reference proteome</keyword>
<evidence type="ECO:0000256" key="1">
    <source>
        <dbReference type="SAM" id="MobiDB-lite"/>
    </source>
</evidence>
<dbReference type="RefSeq" id="XP_033448560.1">
    <property type="nucleotide sequence ID" value="XM_033587641.1"/>
</dbReference>
<reference evidence="2" key="1">
    <citation type="journal article" date="2020" name="Stud. Mycol.">
        <title>101 Dothideomycetes genomes: a test case for predicting lifestyles and emergence of pathogens.</title>
        <authorList>
            <person name="Haridas S."/>
            <person name="Albert R."/>
            <person name="Binder M."/>
            <person name="Bloem J."/>
            <person name="Labutti K."/>
            <person name="Salamov A."/>
            <person name="Andreopoulos B."/>
            <person name="Baker S."/>
            <person name="Barry K."/>
            <person name="Bills G."/>
            <person name="Bluhm B."/>
            <person name="Cannon C."/>
            <person name="Castanera R."/>
            <person name="Culley D."/>
            <person name="Daum C."/>
            <person name="Ezra D."/>
            <person name="Gonzalez J."/>
            <person name="Henrissat B."/>
            <person name="Kuo A."/>
            <person name="Liang C."/>
            <person name="Lipzen A."/>
            <person name="Lutzoni F."/>
            <person name="Magnuson J."/>
            <person name="Mondo S."/>
            <person name="Nolan M."/>
            <person name="Ohm R."/>
            <person name="Pangilinan J."/>
            <person name="Park H.-J."/>
            <person name="Ramirez L."/>
            <person name="Alfaro M."/>
            <person name="Sun H."/>
            <person name="Tritt A."/>
            <person name="Yoshinaga Y."/>
            <person name="Zwiers L.-H."/>
            <person name="Turgeon B."/>
            <person name="Goodwin S."/>
            <person name="Spatafora J."/>
            <person name="Crous P."/>
            <person name="Grigoriev I."/>
        </authorList>
    </citation>
    <scope>NUCLEOTIDE SEQUENCE</scope>
    <source>
        <strain evidence="2">CBS 183.55</strain>
    </source>
</reference>
<evidence type="ECO:0000313" key="3">
    <source>
        <dbReference type="Proteomes" id="UP000800082"/>
    </source>
</evidence>
<organism evidence="2 3">
    <name type="scientific">Didymella exigua CBS 183.55</name>
    <dbReference type="NCBI Taxonomy" id="1150837"/>
    <lineage>
        <taxon>Eukaryota</taxon>
        <taxon>Fungi</taxon>
        <taxon>Dikarya</taxon>
        <taxon>Ascomycota</taxon>
        <taxon>Pezizomycotina</taxon>
        <taxon>Dothideomycetes</taxon>
        <taxon>Pleosporomycetidae</taxon>
        <taxon>Pleosporales</taxon>
        <taxon>Pleosporineae</taxon>
        <taxon>Didymellaceae</taxon>
        <taxon>Didymella</taxon>
    </lineage>
</organism>
<name>A0A6A5RMG7_9PLEO</name>
<gene>
    <name evidence="2" type="ORF">M421DRAFT_158285</name>
</gene>
<dbReference type="Gene3D" id="3.40.50.300">
    <property type="entry name" value="P-loop containing nucleotide triphosphate hydrolases"/>
    <property type="match status" value="1"/>
</dbReference>
<protein>
    <submittedName>
        <fullName evidence="2">Uncharacterized protein</fullName>
    </submittedName>
</protein>
<feature type="compositionally biased region" description="Low complexity" evidence="1">
    <location>
        <begin position="24"/>
        <end position="46"/>
    </location>
</feature>
<dbReference type="Proteomes" id="UP000800082">
    <property type="component" value="Unassembled WGS sequence"/>
</dbReference>
<feature type="region of interest" description="Disordered" evidence="1">
    <location>
        <begin position="24"/>
        <end position="108"/>
    </location>
</feature>
<dbReference type="SUPFAM" id="SSF52540">
    <property type="entry name" value="P-loop containing nucleoside triphosphate hydrolases"/>
    <property type="match status" value="1"/>
</dbReference>
<dbReference type="EMBL" id="ML978969">
    <property type="protein sequence ID" value="KAF1928308.1"/>
    <property type="molecule type" value="Genomic_DNA"/>
</dbReference>
<feature type="compositionally biased region" description="Polar residues" evidence="1">
    <location>
        <begin position="132"/>
        <end position="143"/>
    </location>
</feature>
<feature type="region of interest" description="Disordered" evidence="1">
    <location>
        <begin position="125"/>
        <end position="148"/>
    </location>
</feature>
<dbReference type="InterPro" id="IPR027417">
    <property type="entry name" value="P-loop_NTPase"/>
</dbReference>
<evidence type="ECO:0000313" key="2">
    <source>
        <dbReference type="EMBL" id="KAF1928308.1"/>
    </source>
</evidence>
<dbReference type="OrthoDB" id="2316594at2759"/>
<proteinExistence type="predicted"/>
<dbReference type="GeneID" id="54345287"/>
<accession>A0A6A5RMG7</accession>
<feature type="compositionally biased region" description="Low complexity" evidence="1">
    <location>
        <begin position="54"/>
        <end position="68"/>
    </location>
</feature>
<sequence length="597" mass="65094">MRPELDLSSSVKLYEEIRVRNIAAAKAARPTATTPAKTTSVQKSQSVPPPPEPSDSQTQTVQQPLTLQHVKSAETTQTDSPAPPAHSPQINGLLNAPPTPDTSGVDTFATGDDILAKKLKQLQFSTEKKQSKAQTSGPPSAQRTGPDFNATGKLVKIREARADISAPSSAVERSIRQAPLLAASIVAEHYKNLVPQYGLLGSLEEEDDTPDDSQLFLNTNVPFSAFICGVQGSGKSHTTSCILENAIIASSHLGHLESPVSTLVFSYGEWSSGGAGFNISESTFLGASHTGFPDHHVKKVTVLYSPSNPAIKRMYERLPNVQMLPFRLKAKTLDIGVLHTLMAVDEKSTMPLYMATVEAILRDIASKSADCSLDYLEFKRRLAKEKFDQTQTNMLKMRMNLLESFLDLDGTAPVPDFNQGEVTIIDLSDPFLTPSTACILFKLGLEQFLQSSAPGKMVVLDEAHKYMLNTSGAKILTDYLTRVIRLQRHQGARVVISTQEPTIATDLIALCSVIIMHRFTSPTWYAALKKHINAVEDDWNIMQRIEAFDTGEALVYSPNAVLGRHEDGSLIKATGKLMRVNVRNRVTLDGGASIMAV</sequence>
<dbReference type="AlphaFoldDB" id="A0A6A5RMG7"/>